<accession>A0A2M7RNC3</accession>
<dbReference type="EMBL" id="PFMI01000027">
    <property type="protein sequence ID" value="PIZ00983.1"/>
    <property type="molecule type" value="Genomic_DNA"/>
</dbReference>
<evidence type="ECO:0000313" key="2">
    <source>
        <dbReference type="Proteomes" id="UP000229371"/>
    </source>
</evidence>
<dbReference type="Gene3D" id="3.40.50.150">
    <property type="entry name" value="Vaccinia Virus protein VP39"/>
    <property type="match status" value="1"/>
</dbReference>
<proteinExistence type="predicted"/>
<dbReference type="AlphaFoldDB" id="A0A2M7RNC3"/>
<dbReference type="Proteomes" id="UP000229371">
    <property type="component" value="Unassembled WGS sequence"/>
</dbReference>
<sequence length="237" mass="27979">MIGLVIIVKEKNLISDKFDITFKDLTREKYLYYVNNREMEHQIGRLFNMNKIFEQIKKDNIPGDIIEFGVYQGFSLSWLARFRDLHKLNNRKIIGIDSFEGLPITSGPWVKHTFGDSTEVIVNKTLKQQLTNIQQRNIIIIKAWFDDLALEKKLQTETNSLALIHIDCDLKVSLQSIFNLIELYLKGIQFLLFDDWGICDEEIPLGFNEWESSHSFIKSEIIYKTFLTRYYKIYSYT</sequence>
<gene>
    <name evidence="1" type="ORF">COY61_00965</name>
</gene>
<dbReference type="SUPFAM" id="SSF53335">
    <property type="entry name" value="S-adenosyl-L-methionine-dependent methyltransferases"/>
    <property type="match status" value="1"/>
</dbReference>
<comment type="caution">
    <text evidence="1">The sequence shown here is derived from an EMBL/GenBank/DDBJ whole genome shotgun (WGS) entry which is preliminary data.</text>
</comment>
<evidence type="ECO:0008006" key="3">
    <source>
        <dbReference type="Google" id="ProtNLM"/>
    </source>
</evidence>
<name>A0A2M7RNC3_9BACT</name>
<dbReference type="InterPro" id="IPR029063">
    <property type="entry name" value="SAM-dependent_MTases_sf"/>
</dbReference>
<dbReference type="PANTHER" id="PTHR40036:SF1">
    <property type="entry name" value="MACROCIN O-METHYLTRANSFERASE"/>
    <property type="match status" value="1"/>
</dbReference>
<protein>
    <recommendedName>
        <fullName evidence="3">Methyltransferase</fullName>
    </recommendedName>
</protein>
<reference evidence="2" key="1">
    <citation type="submission" date="2017-09" db="EMBL/GenBank/DDBJ databases">
        <title>Depth-based differentiation of microbial function through sediment-hosted aquifers and enrichment of novel symbionts in the deep terrestrial subsurface.</title>
        <authorList>
            <person name="Probst A.J."/>
            <person name="Ladd B."/>
            <person name="Jarett J.K."/>
            <person name="Geller-Mcgrath D.E."/>
            <person name="Sieber C.M.K."/>
            <person name="Emerson J.B."/>
            <person name="Anantharaman K."/>
            <person name="Thomas B.C."/>
            <person name="Malmstrom R."/>
            <person name="Stieglmeier M."/>
            <person name="Klingl A."/>
            <person name="Woyke T."/>
            <person name="Ryan C.M."/>
            <person name="Banfield J.F."/>
        </authorList>
    </citation>
    <scope>NUCLEOTIDE SEQUENCE [LARGE SCALE GENOMIC DNA]</scope>
</reference>
<dbReference type="InterPro" id="IPR008884">
    <property type="entry name" value="TylF_MeTrfase"/>
</dbReference>
<dbReference type="PANTHER" id="PTHR40036">
    <property type="entry name" value="MACROCIN O-METHYLTRANSFERASE"/>
    <property type="match status" value="1"/>
</dbReference>
<dbReference type="Pfam" id="PF05711">
    <property type="entry name" value="TylF"/>
    <property type="match status" value="1"/>
</dbReference>
<organism evidence="1 2">
    <name type="scientific">bacterium (Candidatus Gribaldobacteria) CG_4_10_14_0_8_um_filter_33_9</name>
    <dbReference type="NCBI Taxonomy" id="2014266"/>
    <lineage>
        <taxon>Bacteria</taxon>
        <taxon>Candidatus Gribaldobacteria</taxon>
    </lineage>
</organism>
<evidence type="ECO:0000313" key="1">
    <source>
        <dbReference type="EMBL" id="PIZ00983.1"/>
    </source>
</evidence>